<feature type="domain" description="DUF732" evidence="2">
    <location>
        <begin position="29"/>
        <end position="99"/>
    </location>
</feature>
<reference evidence="3 4" key="1">
    <citation type="journal article" date="2019" name="Emerg. Microbes Infect.">
        <title>Comprehensive subspecies identification of 175 nontuberculous mycobacteria species based on 7547 genomic profiles.</title>
        <authorList>
            <person name="Matsumoto Y."/>
            <person name="Kinjo T."/>
            <person name="Motooka D."/>
            <person name="Nabeya D."/>
            <person name="Jung N."/>
            <person name="Uechi K."/>
            <person name="Horii T."/>
            <person name="Iida T."/>
            <person name="Fujita J."/>
            <person name="Nakamura S."/>
        </authorList>
    </citation>
    <scope>NUCLEOTIDE SEQUENCE [LARGE SCALE GENOMIC DNA]</scope>
    <source>
        <strain evidence="3 4">JCM 16367</strain>
    </source>
</reference>
<dbReference type="KEGG" id="mnv:MNVI_40450"/>
<dbReference type="EMBL" id="AP022583">
    <property type="protein sequence ID" value="BBY08727.1"/>
    <property type="molecule type" value="Genomic_DNA"/>
</dbReference>
<accession>A0A7I7PJB8</accession>
<gene>
    <name evidence="3" type="ORF">MNVI_40450</name>
</gene>
<feature type="chain" id="PRO_5029858722" description="DUF732 domain-containing protein" evidence="1">
    <location>
        <begin position="20"/>
        <end position="110"/>
    </location>
</feature>
<feature type="signal peptide" evidence="1">
    <location>
        <begin position="1"/>
        <end position="19"/>
    </location>
</feature>
<dbReference type="Pfam" id="PF05305">
    <property type="entry name" value="DUF732"/>
    <property type="match status" value="1"/>
</dbReference>
<name>A0A7I7PJB8_9MYCO</name>
<protein>
    <recommendedName>
        <fullName evidence="2">DUF732 domain-containing protein</fullName>
    </recommendedName>
</protein>
<evidence type="ECO:0000313" key="4">
    <source>
        <dbReference type="Proteomes" id="UP000466894"/>
    </source>
</evidence>
<organism evidence="3 4">
    <name type="scientific">Mycobacterium noviomagense</name>
    <dbReference type="NCBI Taxonomy" id="459858"/>
    <lineage>
        <taxon>Bacteria</taxon>
        <taxon>Bacillati</taxon>
        <taxon>Actinomycetota</taxon>
        <taxon>Actinomycetes</taxon>
        <taxon>Mycobacteriales</taxon>
        <taxon>Mycobacteriaceae</taxon>
        <taxon>Mycobacterium</taxon>
    </lineage>
</organism>
<keyword evidence="1" id="KW-0732">Signal</keyword>
<evidence type="ECO:0000256" key="1">
    <source>
        <dbReference type="SAM" id="SignalP"/>
    </source>
</evidence>
<dbReference type="AlphaFoldDB" id="A0A7I7PJB8"/>
<dbReference type="InterPro" id="IPR007969">
    <property type="entry name" value="DUF732"/>
</dbReference>
<evidence type="ECO:0000313" key="3">
    <source>
        <dbReference type="EMBL" id="BBY08727.1"/>
    </source>
</evidence>
<proteinExistence type="predicted"/>
<dbReference type="Proteomes" id="UP000466894">
    <property type="component" value="Chromosome"/>
</dbReference>
<evidence type="ECO:0000259" key="2">
    <source>
        <dbReference type="Pfam" id="PF05305"/>
    </source>
</evidence>
<sequence length="110" mass="10873">MPALASVCTLIALAGPGHADPGAEEGTDNAAFLASLRNAGITYNNADQAITAGHAVCGLIDNGESGLEVLKDLKSTNPGFTTDGAAQFAAIAARSYCPQQLAPSSGAGAK</sequence>